<dbReference type="GO" id="GO:0051537">
    <property type="term" value="F:2 iron, 2 sulfur cluster binding"/>
    <property type="evidence" value="ECO:0007669"/>
    <property type="project" value="UniProtKB-KW"/>
</dbReference>
<comment type="similarity">
    <text evidence="1">Belongs to the PyrK family.</text>
</comment>
<dbReference type="OrthoDB" id="9789468at2"/>
<feature type="binding site" evidence="11">
    <location>
        <position position="239"/>
    </location>
    <ligand>
        <name>[2Fe-2S] cluster</name>
        <dbReference type="ChEBI" id="CHEBI:190135"/>
    </ligand>
</feature>
<dbReference type="GO" id="GO:0016491">
    <property type="term" value="F:oxidoreductase activity"/>
    <property type="evidence" value="ECO:0007669"/>
    <property type="project" value="InterPro"/>
</dbReference>
<comment type="cofactor">
    <cofactor evidence="10">
        <name>[2Fe-2S] cluster</name>
        <dbReference type="ChEBI" id="CHEBI:190135"/>
    </cofactor>
</comment>
<evidence type="ECO:0000256" key="6">
    <source>
        <dbReference type="ARBA" id="ARBA00022827"/>
    </source>
</evidence>
<dbReference type="AlphaFoldDB" id="A0A2Z3GYI6"/>
<proteinExistence type="inferred from homology"/>
<gene>
    <name evidence="13" type="ORF">C1280_18840</name>
</gene>
<keyword evidence="2" id="KW-0813">Transport</keyword>
<evidence type="ECO:0000256" key="7">
    <source>
        <dbReference type="ARBA" id="ARBA00022982"/>
    </source>
</evidence>
<dbReference type="KEGG" id="gog:C1280_18840"/>
<dbReference type="InterPro" id="IPR019480">
    <property type="entry name" value="Dihydroorotate_DH_Fe-S-bd"/>
</dbReference>
<accession>A0A2Z3GYI6</accession>
<feature type="binding site" evidence="11">
    <location>
        <position position="258"/>
    </location>
    <ligand>
        <name>[2Fe-2S] cluster</name>
        <dbReference type="ChEBI" id="CHEBI:190135"/>
    </ligand>
</feature>
<dbReference type="InterPro" id="IPR012165">
    <property type="entry name" value="Cyt_c3_hydrogenase_gsu"/>
</dbReference>
<keyword evidence="7" id="KW-0249">Electron transport</keyword>
<dbReference type="Gene3D" id="2.10.240.10">
    <property type="entry name" value="Dihydroorotate dehydrogenase, electron transfer subunit"/>
    <property type="match status" value="1"/>
</dbReference>
<dbReference type="PROSITE" id="PS51384">
    <property type="entry name" value="FAD_FR"/>
    <property type="match status" value="1"/>
</dbReference>
<dbReference type="Gene3D" id="3.40.50.80">
    <property type="entry name" value="Nucleotide-binding domain of ferredoxin-NADP reductase (FNR) module"/>
    <property type="match status" value="1"/>
</dbReference>
<dbReference type="InterPro" id="IPR039261">
    <property type="entry name" value="FNR_nucleotide-bd"/>
</dbReference>
<evidence type="ECO:0000256" key="10">
    <source>
        <dbReference type="ARBA" id="ARBA00034078"/>
    </source>
</evidence>
<evidence type="ECO:0000256" key="5">
    <source>
        <dbReference type="ARBA" id="ARBA00022723"/>
    </source>
</evidence>
<evidence type="ECO:0000256" key="1">
    <source>
        <dbReference type="ARBA" id="ARBA00006422"/>
    </source>
</evidence>
<dbReference type="EMBL" id="CP025958">
    <property type="protein sequence ID" value="AWM38833.1"/>
    <property type="molecule type" value="Genomic_DNA"/>
</dbReference>
<dbReference type="GO" id="GO:0050660">
    <property type="term" value="F:flavin adenine dinucleotide binding"/>
    <property type="evidence" value="ECO:0007669"/>
    <property type="project" value="InterPro"/>
</dbReference>
<dbReference type="InterPro" id="IPR050353">
    <property type="entry name" value="PyrK_electron_transfer"/>
</dbReference>
<dbReference type="InterPro" id="IPR037117">
    <property type="entry name" value="Dihydroorotate_DH_ele_sf"/>
</dbReference>
<evidence type="ECO:0000259" key="12">
    <source>
        <dbReference type="PROSITE" id="PS51384"/>
    </source>
</evidence>
<keyword evidence="6" id="KW-0274">FAD</keyword>
<dbReference type="Proteomes" id="UP000245802">
    <property type="component" value="Chromosome"/>
</dbReference>
<dbReference type="CDD" id="cd06218">
    <property type="entry name" value="DHOD_e_trans"/>
    <property type="match status" value="1"/>
</dbReference>
<evidence type="ECO:0000256" key="11">
    <source>
        <dbReference type="PIRSR" id="PIRSR006816-2"/>
    </source>
</evidence>
<reference evidence="13 14" key="1">
    <citation type="submission" date="2018-01" db="EMBL/GenBank/DDBJ databases">
        <title>G. obscuriglobus.</title>
        <authorList>
            <person name="Franke J."/>
            <person name="Blomberg W."/>
            <person name="Selmecki A."/>
        </authorList>
    </citation>
    <scope>NUCLEOTIDE SEQUENCE [LARGE SCALE GENOMIC DNA]</scope>
    <source>
        <strain evidence="13 14">DSM 5831</strain>
    </source>
</reference>
<dbReference type="PIRSF" id="PIRSF006816">
    <property type="entry name" value="Cyc3_hyd_g"/>
    <property type="match status" value="1"/>
</dbReference>
<evidence type="ECO:0000256" key="2">
    <source>
        <dbReference type="ARBA" id="ARBA00022448"/>
    </source>
</evidence>
<dbReference type="InterPro" id="IPR008333">
    <property type="entry name" value="Cbr1-like_FAD-bd_dom"/>
</dbReference>
<dbReference type="SUPFAM" id="SSF63380">
    <property type="entry name" value="Riboflavin synthase domain-like"/>
    <property type="match status" value="1"/>
</dbReference>
<keyword evidence="14" id="KW-1185">Reference proteome</keyword>
<dbReference type="RefSeq" id="WP_010039714.1">
    <property type="nucleotide sequence ID" value="NZ_CP025958.1"/>
</dbReference>
<keyword evidence="9 11" id="KW-0411">Iron-sulfur</keyword>
<feature type="binding site" evidence="11">
    <location>
        <position position="234"/>
    </location>
    <ligand>
        <name>[2Fe-2S] cluster</name>
        <dbReference type="ChEBI" id="CHEBI:190135"/>
    </ligand>
</feature>
<dbReference type="Gene3D" id="2.40.30.10">
    <property type="entry name" value="Translation factors"/>
    <property type="match status" value="1"/>
</dbReference>
<name>A0A2Z3GYI6_9BACT</name>
<dbReference type="Pfam" id="PF00970">
    <property type="entry name" value="FAD_binding_6"/>
    <property type="match status" value="1"/>
</dbReference>
<dbReference type="GO" id="GO:0006221">
    <property type="term" value="P:pyrimidine nucleotide biosynthetic process"/>
    <property type="evidence" value="ECO:0007669"/>
    <property type="project" value="InterPro"/>
</dbReference>
<evidence type="ECO:0000313" key="13">
    <source>
        <dbReference type="EMBL" id="AWM38833.1"/>
    </source>
</evidence>
<evidence type="ECO:0000256" key="8">
    <source>
        <dbReference type="ARBA" id="ARBA00023004"/>
    </source>
</evidence>
<evidence type="ECO:0000256" key="9">
    <source>
        <dbReference type="ARBA" id="ARBA00023014"/>
    </source>
</evidence>
<keyword evidence="4 11" id="KW-0001">2Fe-2S</keyword>
<dbReference type="PANTHER" id="PTHR43513:SF3">
    <property type="entry name" value="DIHYDROOROTATE DEHYDROGENASE B (NAD(+)), ELECTRON TRANSFER SUBUNIT-RELATED"/>
    <property type="match status" value="1"/>
</dbReference>
<sequence>MFHLTAPVLEHTKLAARTYRVRLRAPEIAAAIRPGQFVMLRLPGTSDPLLGRPFALYDTVLENGQPVAIDVVYLVVGKMTGRLVEVNAGEPLQVWGPLGKPFLDTGPADRVTLVAGGIGQTPFLAFARELLGARGFGGDAPRPRAKQVALYYGVRSAELAAGVEDFRAAGVEVHLASDDGSVGTKGFVTQLLESHGPTGPLVGCGPEPMLHALAKLAARWNVPCQVSLETPMACGIGVCFSCVAKVKTPDGDDYKRVCVDGPCFDAAKLVWE</sequence>
<evidence type="ECO:0000313" key="14">
    <source>
        <dbReference type="Proteomes" id="UP000245802"/>
    </source>
</evidence>
<keyword evidence="8 11" id="KW-0408">Iron</keyword>
<dbReference type="GO" id="GO:0046872">
    <property type="term" value="F:metal ion binding"/>
    <property type="evidence" value="ECO:0007669"/>
    <property type="project" value="UniProtKB-KW"/>
</dbReference>
<dbReference type="InterPro" id="IPR017938">
    <property type="entry name" value="Riboflavin_synthase-like_b-brl"/>
</dbReference>
<dbReference type="InterPro" id="IPR017927">
    <property type="entry name" value="FAD-bd_FR_type"/>
</dbReference>
<feature type="domain" description="FAD-binding FR-type" evidence="12">
    <location>
        <begin position="1"/>
        <end position="104"/>
    </location>
</feature>
<comment type="cofactor">
    <cofactor evidence="11">
        <name>[2Fe-2S] cluster</name>
        <dbReference type="ChEBI" id="CHEBI:190135"/>
    </cofactor>
    <text evidence="11">Binds 1 [2Fe-2S] cluster per subunit.</text>
</comment>
<evidence type="ECO:0000256" key="4">
    <source>
        <dbReference type="ARBA" id="ARBA00022714"/>
    </source>
</evidence>
<protein>
    <submittedName>
        <fullName evidence="13">Dihydroorotate dehydrogenase electron transfer subunit</fullName>
    </submittedName>
</protein>
<dbReference type="PANTHER" id="PTHR43513">
    <property type="entry name" value="DIHYDROOROTATE DEHYDROGENASE B (NAD(+)), ELECTRON TRANSFER SUBUNIT"/>
    <property type="match status" value="1"/>
</dbReference>
<keyword evidence="3" id="KW-0285">Flavoprotein</keyword>
<dbReference type="PRINTS" id="PR00410">
    <property type="entry name" value="PHEHYDRXLASE"/>
</dbReference>
<evidence type="ECO:0000256" key="3">
    <source>
        <dbReference type="ARBA" id="ARBA00022630"/>
    </source>
</evidence>
<keyword evidence="5 11" id="KW-0479">Metal-binding</keyword>
<dbReference type="Pfam" id="PF10418">
    <property type="entry name" value="DHODB_Fe-S_bind"/>
    <property type="match status" value="1"/>
</dbReference>
<feature type="binding site" evidence="11">
    <location>
        <position position="242"/>
    </location>
    <ligand>
        <name>[2Fe-2S] cluster</name>
        <dbReference type="ChEBI" id="CHEBI:190135"/>
    </ligand>
</feature>
<organism evidence="13 14">
    <name type="scientific">Gemmata obscuriglobus</name>
    <dbReference type="NCBI Taxonomy" id="114"/>
    <lineage>
        <taxon>Bacteria</taxon>
        <taxon>Pseudomonadati</taxon>
        <taxon>Planctomycetota</taxon>
        <taxon>Planctomycetia</taxon>
        <taxon>Gemmatales</taxon>
        <taxon>Gemmataceae</taxon>
        <taxon>Gemmata</taxon>
    </lineage>
</organism>
<dbReference type="SUPFAM" id="SSF52343">
    <property type="entry name" value="Ferredoxin reductase-like, C-terminal NADP-linked domain"/>
    <property type="match status" value="1"/>
</dbReference>